<dbReference type="InterPro" id="IPR051607">
    <property type="entry name" value="Metallo-dep_hydrolases"/>
</dbReference>
<evidence type="ECO:0000256" key="4">
    <source>
        <dbReference type="ARBA" id="ARBA00022833"/>
    </source>
</evidence>
<reference evidence="6 7" key="1">
    <citation type="submission" date="2016-10" db="EMBL/GenBank/DDBJ databases">
        <authorList>
            <person name="de Groot N.N."/>
        </authorList>
    </citation>
    <scope>NUCLEOTIDE SEQUENCE [LARGE SCALE GENOMIC DNA]</scope>
    <source>
        <strain evidence="6 7">DSM 10317</strain>
    </source>
</reference>
<dbReference type="SUPFAM" id="SSF51338">
    <property type="entry name" value="Composite domain of metallo-dependent hydrolases"/>
    <property type="match status" value="2"/>
</dbReference>
<evidence type="ECO:0000256" key="3">
    <source>
        <dbReference type="ARBA" id="ARBA00022801"/>
    </source>
</evidence>
<evidence type="ECO:0000256" key="1">
    <source>
        <dbReference type="ARBA" id="ARBA00001947"/>
    </source>
</evidence>
<dbReference type="Pfam" id="PF01979">
    <property type="entry name" value="Amidohydro_1"/>
    <property type="match status" value="1"/>
</dbReference>
<sequence length="430" mass="48592">MIQESFVLRGGIAFSDNKNNITTYYRGYLVCVDGICKGAFPALPEEYKGLKLYDYGERLIIPGMTDLHVHAPQYTFRGIGMDEELLEWLSTYTFPEEAKYSDMEYAHRAYNYFTEDLRRCFSTRAVVFGTLHNEATLELMNQLDQTGLITYVGKVNMDRNGGENLEEENAAASLQATREWLERCEGRYVNTKPILTPRFIPSCSDELMKGLGELSKEKGLRIQSHLSENLSEIAWVKELVPASSCYANAYELFDTMGTPECPTIMAHCVHSDEKEMEILKNHGAYIAHCADSNMNLTSGIAPIRKFLDAGINIGLATDVAAGSSMNMVKTMLITLQASKMYYRLVDQNVKPLTFEEVFYLATEGGGSYFGKVGTFKPGYDFDAVVVDDSKMCSMRDMSIRERIERMCYNDADAVIKDKFVKGRKVYTRTE</sequence>
<dbReference type="InterPro" id="IPR011059">
    <property type="entry name" value="Metal-dep_hydrolase_composite"/>
</dbReference>
<dbReference type="GO" id="GO:0005829">
    <property type="term" value="C:cytosol"/>
    <property type="evidence" value="ECO:0007669"/>
    <property type="project" value="TreeGrafter"/>
</dbReference>
<gene>
    <name evidence="6" type="ORF">SAMN02910350_00373</name>
</gene>
<organism evidence="6 7">
    <name type="scientific">Pseudobutyrivibrio xylanivorans</name>
    <dbReference type="NCBI Taxonomy" id="185007"/>
    <lineage>
        <taxon>Bacteria</taxon>
        <taxon>Bacillati</taxon>
        <taxon>Bacillota</taxon>
        <taxon>Clostridia</taxon>
        <taxon>Lachnospirales</taxon>
        <taxon>Lachnospiraceae</taxon>
        <taxon>Pseudobutyrivibrio</taxon>
    </lineage>
</organism>
<accession>A0A1G5RS58</accession>
<dbReference type="Gene3D" id="3.20.20.140">
    <property type="entry name" value="Metal-dependent hydrolases"/>
    <property type="match status" value="1"/>
</dbReference>
<dbReference type="PANTHER" id="PTHR11271:SF6">
    <property type="entry name" value="GUANINE DEAMINASE"/>
    <property type="match status" value="1"/>
</dbReference>
<name>A0A1G5RS58_PSEXY</name>
<keyword evidence="3" id="KW-0378">Hydrolase</keyword>
<dbReference type="PANTHER" id="PTHR11271">
    <property type="entry name" value="GUANINE DEAMINASE"/>
    <property type="match status" value="1"/>
</dbReference>
<dbReference type="GO" id="GO:0046098">
    <property type="term" value="P:guanine metabolic process"/>
    <property type="evidence" value="ECO:0007669"/>
    <property type="project" value="TreeGrafter"/>
</dbReference>
<protein>
    <submittedName>
        <fullName evidence="6">Guanine deaminase</fullName>
    </submittedName>
</protein>
<dbReference type="Proteomes" id="UP000199428">
    <property type="component" value="Unassembled WGS sequence"/>
</dbReference>
<dbReference type="Gene3D" id="2.30.40.10">
    <property type="entry name" value="Urease, subunit C, domain 1"/>
    <property type="match status" value="1"/>
</dbReference>
<feature type="domain" description="Amidohydrolase-related" evidence="5">
    <location>
        <begin position="60"/>
        <end position="424"/>
    </location>
</feature>
<dbReference type="EMBL" id="FMWK01000002">
    <property type="protein sequence ID" value="SCZ76698.1"/>
    <property type="molecule type" value="Genomic_DNA"/>
</dbReference>
<evidence type="ECO:0000313" key="7">
    <source>
        <dbReference type="Proteomes" id="UP000199428"/>
    </source>
</evidence>
<dbReference type="InterPro" id="IPR032466">
    <property type="entry name" value="Metal_Hydrolase"/>
</dbReference>
<dbReference type="SUPFAM" id="SSF51556">
    <property type="entry name" value="Metallo-dependent hydrolases"/>
    <property type="match status" value="1"/>
</dbReference>
<dbReference type="AlphaFoldDB" id="A0A1G5RS58"/>
<dbReference type="RefSeq" id="WP_176757575.1">
    <property type="nucleotide sequence ID" value="NZ_FMWK01000002.1"/>
</dbReference>
<keyword evidence="2" id="KW-0479">Metal-binding</keyword>
<keyword evidence="4" id="KW-0862">Zinc</keyword>
<evidence type="ECO:0000256" key="2">
    <source>
        <dbReference type="ARBA" id="ARBA00022723"/>
    </source>
</evidence>
<proteinExistence type="predicted"/>
<evidence type="ECO:0000259" key="5">
    <source>
        <dbReference type="Pfam" id="PF01979"/>
    </source>
</evidence>
<dbReference type="GO" id="GO:0008270">
    <property type="term" value="F:zinc ion binding"/>
    <property type="evidence" value="ECO:0007669"/>
    <property type="project" value="TreeGrafter"/>
</dbReference>
<dbReference type="InterPro" id="IPR006680">
    <property type="entry name" value="Amidohydro-rel"/>
</dbReference>
<dbReference type="GO" id="GO:0008892">
    <property type="term" value="F:guanine deaminase activity"/>
    <property type="evidence" value="ECO:0007669"/>
    <property type="project" value="TreeGrafter"/>
</dbReference>
<comment type="cofactor">
    <cofactor evidence="1">
        <name>Zn(2+)</name>
        <dbReference type="ChEBI" id="CHEBI:29105"/>
    </cofactor>
</comment>
<evidence type="ECO:0000313" key="6">
    <source>
        <dbReference type="EMBL" id="SCZ76698.1"/>
    </source>
</evidence>